<accession>A0A0U1LU89</accession>
<dbReference type="AlphaFoldDB" id="A0A0U1LU89"/>
<keyword evidence="6 8" id="KW-0472">Membrane</keyword>
<dbReference type="GO" id="GO:0016020">
    <property type="term" value="C:membrane"/>
    <property type="evidence" value="ECO:0007669"/>
    <property type="project" value="UniProtKB-SubCell"/>
</dbReference>
<keyword evidence="4 8" id="KW-0812">Transmembrane</keyword>
<dbReference type="PANTHER" id="PTHR32385">
    <property type="entry name" value="MANNOSYL PHOSPHORYLINOSITOL CERAMIDE SYNTHASE"/>
    <property type="match status" value="1"/>
</dbReference>
<dbReference type="Pfam" id="PF04488">
    <property type="entry name" value="Gly_transf_sug"/>
    <property type="match status" value="1"/>
</dbReference>
<feature type="compositionally biased region" description="Polar residues" evidence="7">
    <location>
        <begin position="334"/>
        <end position="343"/>
    </location>
</feature>
<comment type="subcellular location">
    <subcellularLocation>
        <location evidence="1">Membrane</location>
    </subcellularLocation>
</comment>
<feature type="transmembrane region" description="Helical" evidence="8">
    <location>
        <begin position="7"/>
        <end position="32"/>
    </location>
</feature>
<organism evidence="9 10">
    <name type="scientific">Talaromyces islandicus</name>
    <name type="common">Penicillium islandicum</name>
    <dbReference type="NCBI Taxonomy" id="28573"/>
    <lineage>
        <taxon>Eukaryota</taxon>
        <taxon>Fungi</taxon>
        <taxon>Dikarya</taxon>
        <taxon>Ascomycota</taxon>
        <taxon>Pezizomycotina</taxon>
        <taxon>Eurotiomycetes</taxon>
        <taxon>Eurotiomycetidae</taxon>
        <taxon>Eurotiales</taxon>
        <taxon>Trichocomaceae</taxon>
        <taxon>Talaromyces</taxon>
        <taxon>Talaromyces sect. Islandici</taxon>
    </lineage>
</organism>
<dbReference type="InterPro" id="IPR007577">
    <property type="entry name" value="GlycoTrfase_DXD_sugar-bd_CS"/>
</dbReference>
<dbReference type="GO" id="GO:0051999">
    <property type="term" value="P:mannosyl-inositol phosphorylceramide biosynthetic process"/>
    <property type="evidence" value="ECO:0007669"/>
    <property type="project" value="TreeGrafter"/>
</dbReference>
<evidence type="ECO:0000256" key="7">
    <source>
        <dbReference type="SAM" id="MobiDB-lite"/>
    </source>
</evidence>
<proteinExistence type="inferred from homology"/>
<dbReference type="InterPro" id="IPR029044">
    <property type="entry name" value="Nucleotide-diphossugar_trans"/>
</dbReference>
<name>A0A0U1LU89_TALIS</name>
<feature type="region of interest" description="Disordered" evidence="7">
    <location>
        <begin position="334"/>
        <end position="353"/>
    </location>
</feature>
<keyword evidence="10" id="KW-1185">Reference proteome</keyword>
<protein>
    <submittedName>
        <fullName evidence="9">Mannosyl phosphorylinositol ceramide synthase SUR1</fullName>
    </submittedName>
</protein>
<comment type="similarity">
    <text evidence="2">Belongs to the glycosyltransferase 32 family.</text>
</comment>
<evidence type="ECO:0000256" key="1">
    <source>
        <dbReference type="ARBA" id="ARBA00004370"/>
    </source>
</evidence>
<reference evidence="9 10" key="1">
    <citation type="submission" date="2015-04" db="EMBL/GenBank/DDBJ databases">
        <authorList>
            <person name="Syromyatnikov M.Y."/>
            <person name="Popov V.N."/>
        </authorList>
    </citation>
    <scope>NUCLEOTIDE SEQUENCE [LARGE SCALE GENOMIC DNA]</scope>
    <source>
        <strain evidence="9">WF-38-12</strain>
    </source>
</reference>
<keyword evidence="5 8" id="KW-1133">Transmembrane helix</keyword>
<dbReference type="Gene3D" id="3.90.550.20">
    <property type="match status" value="1"/>
</dbReference>
<dbReference type="PANTHER" id="PTHR32385:SF20">
    <property type="entry name" value="MANNOSYL PHOSPHORYLINOSITOL CERAMIDE SYNTHASE CSH1-RELATED"/>
    <property type="match status" value="1"/>
</dbReference>
<dbReference type="Proteomes" id="UP000054383">
    <property type="component" value="Unassembled WGS sequence"/>
</dbReference>
<evidence type="ECO:0000256" key="3">
    <source>
        <dbReference type="ARBA" id="ARBA00022679"/>
    </source>
</evidence>
<gene>
    <name evidence="9" type="ORF">PISL3812_03990</name>
</gene>
<evidence type="ECO:0000313" key="9">
    <source>
        <dbReference type="EMBL" id="CRG86977.1"/>
    </source>
</evidence>
<sequence length="353" mass="41040">MHLRVRSWFIIFFVLLTIYSLVVHLTHVVHIFSSDPYSGIALSQSAIRDAYVNGTAGEAVIPRRIHQIYHDWSGHGVPHTAQWMRLRASCLDRHPGWIQKLWSASESREFIQREYPWFLPTYDSYRYPIQRVDALKYFVLRHYGGFYIDFDNGCLESLEPLRYYPVFTTDTYQGPLATNLLGSVPQHPYYKLLTDSLPSRNWLPWPFPYITINYNSGRWFQTDMWERYHRRNGYRNSQKKDENGPLYRVIMDRRRGAEPWVFWIEGAGLTWENWDNSVFSWMSEHGSTVVRIVVAVGMVLAVLTGAIVWKCCLRGRKEGMKTKAGLKTAVSLLSPDTGQQSEDSAAAQKDAEV</sequence>
<evidence type="ECO:0000256" key="8">
    <source>
        <dbReference type="SAM" id="Phobius"/>
    </source>
</evidence>
<dbReference type="GO" id="GO:0000030">
    <property type="term" value="F:mannosyltransferase activity"/>
    <property type="evidence" value="ECO:0007669"/>
    <property type="project" value="TreeGrafter"/>
</dbReference>
<evidence type="ECO:0000256" key="5">
    <source>
        <dbReference type="ARBA" id="ARBA00022989"/>
    </source>
</evidence>
<dbReference type="OrthoDB" id="3647at2759"/>
<evidence type="ECO:0000256" key="6">
    <source>
        <dbReference type="ARBA" id="ARBA00023136"/>
    </source>
</evidence>
<feature type="transmembrane region" description="Helical" evidence="8">
    <location>
        <begin position="292"/>
        <end position="313"/>
    </location>
</feature>
<dbReference type="EMBL" id="CVMT01000003">
    <property type="protein sequence ID" value="CRG86977.1"/>
    <property type="molecule type" value="Genomic_DNA"/>
</dbReference>
<dbReference type="OMA" id="HQIFHNW"/>
<evidence type="ECO:0000256" key="2">
    <source>
        <dbReference type="ARBA" id="ARBA00009003"/>
    </source>
</evidence>
<evidence type="ECO:0000256" key="4">
    <source>
        <dbReference type="ARBA" id="ARBA00022692"/>
    </source>
</evidence>
<dbReference type="InterPro" id="IPR051706">
    <property type="entry name" value="Glycosyltransferase_domain"/>
</dbReference>
<evidence type="ECO:0000313" key="10">
    <source>
        <dbReference type="Proteomes" id="UP000054383"/>
    </source>
</evidence>
<dbReference type="SUPFAM" id="SSF53448">
    <property type="entry name" value="Nucleotide-diphospho-sugar transferases"/>
    <property type="match status" value="1"/>
</dbReference>
<keyword evidence="3" id="KW-0808">Transferase</keyword>